<sequence>MTAQPREVRERLRMEAADRFALGQDNALIAKDLRVHMRSVQRWRKAWSEVGEGGLVSKGPASLPVLSDALFAKLEAELNKGPEVHGFPDQTWTLARIKTVIGRRFHKSHTPRVAAALLHRQG</sequence>
<reference evidence="1" key="1">
    <citation type="submission" date="2021-04" db="EMBL/GenBank/DDBJ databases">
        <title>Genome based classification of Actinospica acidithermotolerans sp. nov., an actinobacterium isolated from an Indonesian hot spring.</title>
        <authorList>
            <person name="Kusuma A.B."/>
            <person name="Putra K.E."/>
            <person name="Nafisah S."/>
            <person name="Loh J."/>
            <person name="Nouioui I."/>
            <person name="Goodfellow M."/>
        </authorList>
    </citation>
    <scope>NUCLEOTIDE SEQUENCE</scope>
    <source>
        <strain evidence="1">MGRD01-02</strain>
    </source>
</reference>
<dbReference type="EMBL" id="JAGSOH010000131">
    <property type="protein sequence ID" value="MBR7830420.1"/>
    <property type="molecule type" value="Genomic_DNA"/>
</dbReference>
<evidence type="ECO:0000313" key="1">
    <source>
        <dbReference type="EMBL" id="MBR7830420.1"/>
    </source>
</evidence>
<organism evidence="1 2">
    <name type="scientific">Actinospica acidithermotolerans</name>
    <dbReference type="NCBI Taxonomy" id="2828514"/>
    <lineage>
        <taxon>Bacteria</taxon>
        <taxon>Bacillati</taxon>
        <taxon>Actinomycetota</taxon>
        <taxon>Actinomycetes</taxon>
        <taxon>Catenulisporales</taxon>
        <taxon>Actinospicaceae</taxon>
        <taxon>Actinospica</taxon>
    </lineage>
</organism>
<evidence type="ECO:0000313" key="2">
    <source>
        <dbReference type="Proteomes" id="UP000676325"/>
    </source>
</evidence>
<name>A0A941ECW1_9ACTN</name>
<dbReference type="Pfam" id="PF13384">
    <property type="entry name" value="HTH_23"/>
    <property type="match status" value="1"/>
</dbReference>
<accession>A0A941ECW1</accession>
<dbReference type="SUPFAM" id="SSF46689">
    <property type="entry name" value="Homeodomain-like"/>
    <property type="match status" value="1"/>
</dbReference>
<protein>
    <submittedName>
        <fullName evidence="1">Winged helix-turn-helix domain-containing protein</fullName>
    </submittedName>
</protein>
<dbReference type="Proteomes" id="UP000676325">
    <property type="component" value="Unassembled WGS sequence"/>
</dbReference>
<gene>
    <name evidence="1" type="ORF">KDK95_29235</name>
</gene>
<dbReference type="AlphaFoldDB" id="A0A941ECW1"/>
<proteinExistence type="predicted"/>
<comment type="caution">
    <text evidence="1">The sequence shown here is derived from an EMBL/GenBank/DDBJ whole genome shotgun (WGS) entry which is preliminary data.</text>
</comment>
<keyword evidence="2" id="KW-1185">Reference proteome</keyword>
<dbReference type="InterPro" id="IPR009057">
    <property type="entry name" value="Homeodomain-like_sf"/>
</dbReference>